<dbReference type="AlphaFoldDB" id="A0AAD7DLZ4"/>
<keyword evidence="3" id="KW-1185">Reference proteome</keyword>
<keyword evidence="1" id="KW-0175">Coiled coil</keyword>
<accession>A0AAD7DLZ4</accession>
<dbReference type="Gene3D" id="3.80.10.10">
    <property type="entry name" value="Ribonuclease Inhibitor"/>
    <property type="match status" value="1"/>
</dbReference>
<evidence type="ECO:0000313" key="3">
    <source>
        <dbReference type="Proteomes" id="UP001221757"/>
    </source>
</evidence>
<feature type="coiled-coil region" evidence="1">
    <location>
        <begin position="10"/>
        <end position="37"/>
    </location>
</feature>
<evidence type="ECO:0000256" key="1">
    <source>
        <dbReference type="SAM" id="Coils"/>
    </source>
</evidence>
<dbReference type="EMBL" id="JARKIE010000044">
    <property type="protein sequence ID" value="KAJ7693875.1"/>
    <property type="molecule type" value="Genomic_DNA"/>
</dbReference>
<evidence type="ECO:0008006" key="4">
    <source>
        <dbReference type="Google" id="ProtNLM"/>
    </source>
</evidence>
<organism evidence="2 3">
    <name type="scientific">Mycena rosella</name>
    <name type="common">Pink bonnet</name>
    <name type="synonym">Agaricus rosellus</name>
    <dbReference type="NCBI Taxonomy" id="1033263"/>
    <lineage>
        <taxon>Eukaryota</taxon>
        <taxon>Fungi</taxon>
        <taxon>Dikarya</taxon>
        <taxon>Basidiomycota</taxon>
        <taxon>Agaricomycotina</taxon>
        <taxon>Agaricomycetes</taxon>
        <taxon>Agaricomycetidae</taxon>
        <taxon>Agaricales</taxon>
        <taxon>Marasmiineae</taxon>
        <taxon>Mycenaceae</taxon>
        <taxon>Mycena</taxon>
    </lineage>
</organism>
<dbReference type="Proteomes" id="UP001221757">
    <property type="component" value="Unassembled WGS sequence"/>
</dbReference>
<dbReference type="InterPro" id="IPR032675">
    <property type="entry name" value="LRR_dom_sf"/>
</dbReference>
<reference evidence="2" key="1">
    <citation type="submission" date="2023-03" db="EMBL/GenBank/DDBJ databases">
        <title>Massive genome expansion in bonnet fungi (Mycena s.s.) driven by repeated elements and novel gene families across ecological guilds.</title>
        <authorList>
            <consortium name="Lawrence Berkeley National Laboratory"/>
            <person name="Harder C.B."/>
            <person name="Miyauchi S."/>
            <person name="Viragh M."/>
            <person name="Kuo A."/>
            <person name="Thoen E."/>
            <person name="Andreopoulos B."/>
            <person name="Lu D."/>
            <person name="Skrede I."/>
            <person name="Drula E."/>
            <person name="Henrissat B."/>
            <person name="Morin E."/>
            <person name="Kohler A."/>
            <person name="Barry K."/>
            <person name="LaButti K."/>
            <person name="Morin E."/>
            <person name="Salamov A."/>
            <person name="Lipzen A."/>
            <person name="Mereny Z."/>
            <person name="Hegedus B."/>
            <person name="Baldrian P."/>
            <person name="Stursova M."/>
            <person name="Weitz H."/>
            <person name="Taylor A."/>
            <person name="Grigoriev I.V."/>
            <person name="Nagy L.G."/>
            <person name="Martin F."/>
            <person name="Kauserud H."/>
        </authorList>
    </citation>
    <scope>NUCLEOTIDE SEQUENCE</scope>
    <source>
        <strain evidence="2">CBHHK067</strain>
    </source>
</reference>
<proteinExistence type="predicted"/>
<comment type="caution">
    <text evidence="2">The sequence shown here is derived from an EMBL/GenBank/DDBJ whole genome shotgun (WGS) entry which is preliminary data.</text>
</comment>
<gene>
    <name evidence="2" type="ORF">B0H17DRAFT_481438</name>
</gene>
<protein>
    <recommendedName>
        <fullName evidence="4">F-box domain-containing protein</fullName>
    </recommendedName>
</protein>
<dbReference type="SUPFAM" id="SSF52047">
    <property type="entry name" value="RNI-like"/>
    <property type="match status" value="1"/>
</dbReference>
<name>A0AAD7DLZ4_MYCRO</name>
<evidence type="ECO:0000313" key="2">
    <source>
        <dbReference type="EMBL" id="KAJ7693875.1"/>
    </source>
</evidence>
<sequence>MSNASLRAQAADLILAISRQQRLLEDMQAQLEDLKRRLDSIVYPVLTLPPEISSEIFLYCIPSTRPLDVVNIDEAPLLLMRICSAWRQIAVSTPALWSTFKIDADYIRPHFSEIVGTWLSRARLCPLSVTITGPLFGIRHFDSLLESLRRHSGVMRSLELNMVIGDLTEMATHPMSFPMLQKLAIGFRDGVLSDSTCVKMFDYVPMLHELLLHYALPSFITLPWQQLTKFTAEWYSLAECLEALQLMPNIVESRLVGVLLAEDNGVPLDSISHPKIQYFALVDSNTEILNFLTLPGLQTLEILDFGNGFSGFDSEAFGDFLSRSAPSLRKIVIQSDHAIDLRLISLSALPALVDLEIWHPPTAFVAALFDLPGLKHVQRLSLLSCREATDEASIFDVIELASGMIPHRRTTWPDLRSFRFVAASERYLPIFSDEMLLPFRKLKEEGIDVYIGTETESFV</sequence>